<reference evidence="1" key="1">
    <citation type="submission" date="2019-04" db="EMBL/GenBank/DDBJ databases">
        <title>Microbes associate with the intestines of laboratory mice.</title>
        <authorList>
            <person name="Navarre W."/>
            <person name="Wong E."/>
            <person name="Huang K."/>
            <person name="Tropini C."/>
            <person name="Ng K."/>
            <person name="Yu B."/>
        </authorList>
    </citation>
    <scope>NUCLEOTIDE SEQUENCE</scope>
    <source>
        <strain evidence="1">NM01_1-7b</strain>
    </source>
</reference>
<evidence type="ECO:0000313" key="1">
    <source>
        <dbReference type="EMBL" id="TGY90859.1"/>
    </source>
</evidence>
<organism evidence="1 2">
    <name type="scientific">Petralouisia muris</name>
    <dbReference type="NCBI Taxonomy" id="3032872"/>
    <lineage>
        <taxon>Bacteria</taxon>
        <taxon>Bacillati</taxon>
        <taxon>Bacillota</taxon>
        <taxon>Clostridia</taxon>
        <taxon>Lachnospirales</taxon>
        <taxon>Lachnospiraceae</taxon>
        <taxon>Petralouisia</taxon>
    </lineage>
</organism>
<gene>
    <name evidence="1" type="primary">dcm</name>
    <name evidence="1" type="ORF">E5329_24020</name>
</gene>
<proteinExistence type="predicted"/>
<comment type="caution">
    <text evidence="1">The sequence shown here is derived from an EMBL/GenBank/DDBJ whole genome shotgun (WGS) entry which is preliminary data.</text>
</comment>
<sequence length="378" mass="40706">MFAGIGGFRAGLERVGGFTCIGHSEIDKHANRAYRAIHNIKESEVYYEDARKIDTETMPDFDLLCAGFPCQSFSIAGKRRGFEDARGTLFFDIARVLKAKQPAFFILENVPGLLSHDEGRTFTIILSTLSELGYGVEWQVLNSKYFGVAQSRKRVYIVGYLDPRCAGKILPLTGADGKALIQVIDGAQGERVYDPAGVACTQLASSGGGGGKTGLYLVSCSSQVGITDTRDCARTLTASYCKGISSRQVRDGVLLIKEATRRGYSEAEPGDSVDISYAGQNKKRARVGHGVSYTITTHADKAVVGEDLRIRRLVPRECLRLQGFSDAQIDKLLAVTSDTQAYRQAGNAVTVNVVHALGLRIKAAYMAGAGAGAEKEAA</sequence>
<keyword evidence="1" id="KW-0808">Transferase</keyword>
<name>A0AC61RQ10_9FIRM</name>
<keyword evidence="1" id="KW-0489">Methyltransferase</keyword>
<accession>A0AC61RQ10</accession>
<dbReference type="Proteomes" id="UP000304953">
    <property type="component" value="Unassembled WGS sequence"/>
</dbReference>
<keyword evidence="2" id="KW-1185">Reference proteome</keyword>
<protein>
    <submittedName>
        <fullName evidence="1">DNA (Cytosine-5-)-methyltransferase</fullName>
        <ecNumber evidence="1">2.1.1.37</ecNumber>
    </submittedName>
</protein>
<dbReference type="EC" id="2.1.1.37" evidence="1"/>
<dbReference type="EMBL" id="SRYA01000081">
    <property type="protein sequence ID" value="TGY90859.1"/>
    <property type="molecule type" value="Genomic_DNA"/>
</dbReference>
<evidence type="ECO:0000313" key="2">
    <source>
        <dbReference type="Proteomes" id="UP000304953"/>
    </source>
</evidence>